<dbReference type="InterPro" id="IPR037185">
    <property type="entry name" value="EmrE-like"/>
</dbReference>
<dbReference type="Proteomes" id="UP000603865">
    <property type="component" value="Unassembled WGS sequence"/>
</dbReference>
<gene>
    <name evidence="7" type="ORF">GCM10008957_44550</name>
</gene>
<reference evidence="7" key="1">
    <citation type="journal article" date="2014" name="Int. J. Syst. Evol. Microbiol.">
        <title>Complete genome sequence of Corynebacterium casei LMG S-19264T (=DSM 44701T), isolated from a smear-ripened cheese.</title>
        <authorList>
            <consortium name="US DOE Joint Genome Institute (JGI-PGF)"/>
            <person name="Walter F."/>
            <person name="Albersmeier A."/>
            <person name="Kalinowski J."/>
            <person name="Ruckert C."/>
        </authorList>
    </citation>
    <scope>NUCLEOTIDE SEQUENCE</scope>
    <source>
        <strain evidence="7">JCM 31311</strain>
    </source>
</reference>
<feature type="transmembrane region" description="Helical" evidence="5">
    <location>
        <begin position="58"/>
        <end position="80"/>
    </location>
</feature>
<feature type="transmembrane region" description="Helical" evidence="5">
    <location>
        <begin position="263"/>
        <end position="286"/>
    </location>
</feature>
<evidence type="ECO:0000313" key="8">
    <source>
        <dbReference type="Proteomes" id="UP000603865"/>
    </source>
</evidence>
<dbReference type="GO" id="GO:0016020">
    <property type="term" value="C:membrane"/>
    <property type="evidence" value="ECO:0007669"/>
    <property type="project" value="UniProtKB-SubCell"/>
</dbReference>
<dbReference type="EMBL" id="BMQL01000044">
    <property type="protein sequence ID" value="GGR28465.1"/>
    <property type="molecule type" value="Genomic_DNA"/>
</dbReference>
<feature type="transmembrane region" description="Helical" evidence="5">
    <location>
        <begin position="30"/>
        <end position="51"/>
    </location>
</feature>
<dbReference type="InterPro" id="IPR000620">
    <property type="entry name" value="EamA_dom"/>
</dbReference>
<feature type="transmembrane region" description="Helical" evidence="5">
    <location>
        <begin position="238"/>
        <end position="257"/>
    </location>
</feature>
<evidence type="ECO:0000256" key="4">
    <source>
        <dbReference type="ARBA" id="ARBA00023136"/>
    </source>
</evidence>
<dbReference type="SUPFAM" id="SSF103481">
    <property type="entry name" value="Multidrug resistance efflux transporter EmrE"/>
    <property type="match status" value="2"/>
</dbReference>
<evidence type="ECO:0000256" key="5">
    <source>
        <dbReference type="SAM" id="Phobius"/>
    </source>
</evidence>
<keyword evidence="4 5" id="KW-0472">Membrane</keyword>
<evidence type="ECO:0000313" key="7">
    <source>
        <dbReference type="EMBL" id="GGR28465.1"/>
    </source>
</evidence>
<reference evidence="7" key="2">
    <citation type="submission" date="2020-09" db="EMBL/GenBank/DDBJ databases">
        <authorList>
            <person name="Sun Q."/>
            <person name="Ohkuma M."/>
        </authorList>
    </citation>
    <scope>NUCLEOTIDE SEQUENCE</scope>
    <source>
        <strain evidence="7">JCM 31311</strain>
    </source>
</reference>
<accession>A0A918CMA1</accession>
<evidence type="ECO:0000256" key="1">
    <source>
        <dbReference type="ARBA" id="ARBA00004141"/>
    </source>
</evidence>
<evidence type="ECO:0000256" key="3">
    <source>
        <dbReference type="ARBA" id="ARBA00022989"/>
    </source>
</evidence>
<feature type="domain" description="EamA" evidence="6">
    <location>
        <begin position="5"/>
        <end position="130"/>
    </location>
</feature>
<protein>
    <recommendedName>
        <fullName evidence="6">EamA domain-containing protein</fullName>
    </recommendedName>
</protein>
<dbReference type="RefSeq" id="WP_189092720.1">
    <property type="nucleotide sequence ID" value="NZ_BMQL01000044.1"/>
</dbReference>
<dbReference type="PANTHER" id="PTHR32322:SF9">
    <property type="entry name" value="AMINO-ACID METABOLITE EFFLUX PUMP-RELATED"/>
    <property type="match status" value="1"/>
</dbReference>
<feature type="transmembrane region" description="Helical" evidence="5">
    <location>
        <begin position="117"/>
        <end position="134"/>
    </location>
</feature>
<comment type="caution">
    <text evidence="7">The sequence shown here is derived from an EMBL/GenBank/DDBJ whole genome shotgun (WGS) entry which is preliminary data.</text>
</comment>
<dbReference type="Pfam" id="PF00892">
    <property type="entry name" value="EamA"/>
    <property type="match status" value="2"/>
</dbReference>
<keyword evidence="2 5" id="KW-0812">Transmembrane</keyword>
<proteinExistence type="predicted"/>
<keyword evidence="8" id="KW-1185">Reference proteome</keyword>
<feature type="transmembrane region" description="Helical" evidence="5">
    <location>
        <begin position="140"/>
        <end position="156"/>
    </location>
</feature>
<organism evidence="7 8">
    <name type="scientific">Deinococcus ruber</name>
    <dbReference type="NCBI Taxonomy" id="1848197"/>
    <lineage>
        <taxon>Bacteria</taxon>
        <taxon>Thermotogati</taxon>
        <taxon>Deinococcota</taxon>
        <taxon>Deinococci</taxon>
        <taxon>Deinococcales</taxon>
        <taxon>Deinococcaceae</taxon>
        <taxon>Deinococcus</taxon>
    </lineage>
</organism>
<dbReference type="PANTHER" id="PTHR32322">
    <property type="entry name" value="INNER MEMBRANE TRANSPORTER"/>
    <property type="match status" value="1"/>
</dbReference>
<feature type="domain" description="EamA" evidence="6">
    <location>
        <begin position="145"/>
        <end position="279"/>
    </location>
</feature>
<evidence type="ECO:0000259" key="6">
    <source>
        <dbReference type="Pfam" id="PF00892"/>
    </source>
</evidence>
<dbReference type="AlphaFoldDB" id="A0A918CMA1"/>
<keyword evidence="3 5" id="KW-1133">Transmembrane helix</keyword>
<dbReference type="InterPro" id="IPR050638">
    <property type="entry name" value="AA-Vitamin_Transporters"/>
</dbReference>
<evidence type="ECO:0000256" key="2">
    <source>
        <dbReference type="ARBA" id="ARBA00022692"/>
    </source>
</evidence>
<feature type="transmembrane region" description="Helical" evidence="5">
    <location>
        <begin position="205"/>
        <end position="226"/>
    </location>
</feature>
<feature type="transmembrane region" description="Helical" evidence="5">
    <location>
        <begin position="168"/>
        <end position="193"/>
    </location>
</feature>
<comment type="subcellular location">
    <subcellularLocation>
        <location evidence="1">Membrane</location>
        <topology evidence="1">Multi-pass membrane protein</topology>
    </subcellularLocation>
</comment>
<feature type="transmembrane region" description="Helical" evidence="5">
    <location>
        <begin position="86"/>
        <end position="108"/>
    </location>
</feature>
<name>A0A918CMA1_9DEIO</name>
<sequence>MPLRAFLLALFVTFIWGVNFVVIKLSVDGAPPLLVAALRFTLAALPAVFFVRRPAVPLKLLVGYGLTVGVVQFGLLYVAVHLGLSAGLASLLMQMQAFLTALLSAWLLKERLLPNQIAGMGLAFVGMALIGASGSHQGGVLSFGLVLLAALGWAFSNLQVRQAGGADVIGLVVWSSLVSPLPLLLGSGLLSGWGPTLHALTHGSLGFWGGVAFMGYFNTVLGFGLWSRLIQQYGAARVAPLSLMVPVFGLLSSALYFHETFPALKVAAALLVFAGLLLHVFGGRWLGNQYEFRLNSSERTAKPDQRE</sequence>